<sequence>MQNKVPFPFKGVIPLVLVTALVASAFAGVAGYMWPSTTTIVQSPASLVDNEALAEGLANTMMKVNFSQAKQIVAGLKALTPNKEYYLYSHNGMTDASLIYASSETAPKAIGQAQQYERDGKIQNHLLLKLDGQLVGELVIAELPTSASKGSPLAYLFALLSLLAVFGGAKLICSRAAGCMTNITEDVEKELHQIIEQQDYSAQLEASRFGNLENFVKTLNKLLKQVQSALAQSKAAEKELKQLQTGLETEVQSRTLALEKATLNAERANDAKTTFLATMSHEIRTPMNGVIGTIDLLRQTELNGAQHRLSTIIRDSAFSLLGILDDILDFSKIEAGKLAIDNSAFSVSETIEEVARVLSSVAKKRRLDLQLSIAPDIPNNLIGDSVRVRQVLYNLCSNAIKFTTTDEDRQGFVKIAVEVAQNTSEHYTLRFTVTDNGKGMTQAQLREIFNPFIQAENSITREYGGTGLGLSICKSLIELMLGSIHVSSDIGMGSEFVVELPFSTQGKVEYANKSVLNGYQVVLMTDNAARSAILSRYLRFMGATVAFAQNETEMEEFQNIDNVIWILDALDGMNTITNPLRSLLYSIERYTQQIIVLSKMDEAAINHQKVFYLNASPLCKSSFMTSVLVAAGLHKPKELKQTSSLNNYLSIDQARAENKLVLLVEDNILNQQVLTDQLHLLGYGVEVAENGQQGLELWESGHYPLILTDLHMPKMSGYDMVAKIRDLAEKDEDPNAQPYIIAVTANALKGERERCLTAGMNDYITKPIELNVLETTLNKWKEKFGSAAEQSPTLELAPQQDTVAVIEVPAVDLDTLNKYVNNDVSKRQRFFKMYLDQSSQLISDVNSGVVSMNQDVIIDSCHQLKSISKTIGAMEVAEQAIAFEGNCKAEKLSSDDLIKQRDLLENAYARAVTFIEKVLKESTENNAQL</sequence>
<evidence type="ECO:0000259" key="21">
    <source>
        <dbReference type="PROSITE" id="PS50110"/>
    </source>
</evidence>
<dbReference type="Gene3D" id="1.10.287.130">
    <property type="match status" value="1"/>
</dbReference>
<dbReference type="CDD" id="cd16922">
    <property type="entry name" value="HATPase_EvgS-ArcB-TorS-like"/>
    <property type="match status" value="1"/>
</dbReference>
<evidence type="ECO:0000313" key="24">
    <source>
        <dbReference type="Proteomes" id="UP000664904"/>
    </source>
</evidence>
<dbReference type="CDD" id="cd17546">
    <property type="entry name" value="REC_hyHK_CKI1_RcsC-like"/>
    <property type="match status" value="1"/>
</dbReference>
<keyword evidence="10" id="KW-0067">ATP-binding</keyword>
<evidence type="ECO:0000256" key="15">
    <source>
        <dbReference type="ARBA" id="ARBA00068150"/>
    </source>
</evidence>
<evidence type="ECO:0000259" key="20">
    <source>
        <dbReference type="PROSITE" id="PS50109"/>
    </source>
</evidence>
<accession>A0A975DJM3</accession>
<dbReference type="InterPro" id="IPR011006">
    <property type="entry name" value="CheY-like_superfamily"/>
</dbReference>
<dbReference type="SUPFAM" id="SSF47384">
    <property type="entry name" value="Homodimeric domain of signal transducing histidine kinase"/>
    <property type="match status" value="1"/>
</dbReference>
<comment type="subcellular location">
    <subcellularLocation>
        <location evidence="2">Cell membrane</location>
        <topology evidence="2">Multi-pass membrane protein</topology>
    </subcellularLocation>
</comment>
<dbReference type="AlphaFoldDB" id="A0A975DJM3"/>
<dbReference type="FunFam" id="3.30.565.10:FF:000010">
    <property type="entry name" value="Sensor histidine kinase RcsC"/>
    <property type="match status" value="1"/>
</dbReference>
<dbReference type="PROSITE" id="PS50110">
    <property type="entry name" value="RESPONSE_REGULATORY"/>
    <property type="match status" value="1"/>
</dbReference>
<feature type="transmembrane region" description="Helical" evidence="19">
    <location>
        <begin position="12"/>
        <end position="34"/>
    </location>
</feature>
<keyword evidence="5 17" id="KW-0597">Phosphoprotein</keyword>
<dbReference type="RefSeq" id="WP_208843945.1">
    <property type="nucleotide sequence ID" value="NZ_CP072133.1"/>
</dbReference>
<dbReference type="Gene3D" id="1.20.120.160">
    <property type="entry name" value="HPT domain"/>
    <property type="match status" value="1"/>
</dbReference>
<dbReference type="SMART" id="SM00387">
    <property type="entry name" value="HATPase_c"/>
    <property type="match status" value="1"/>
</dbReference>
<evidence type="ECO:0000256" key="7">
    <source>
        <dbReference type="ARBA" id="ARBA00022692"/>
    </source>
</evidence>
<keyword evidence="18" id="KW-0175">Coiled coil</keyword>
<evidence type="ECO:0000256" key="14">
    <source>
        <dbReference type="ARBA" id="ARBA00064003"/>
    </source>
</evidence>
<evidence type="ECO:0000256" key="2">
    <source>
        <dbReference type="ARBA" id="ARBA00004651"/>
    </source>
</evidence>
<dbReference type="SUPFAM" id="SSF52172">
    <property type="entry name" value="CheY-like"/>
    <property type="match status" value="1"/>
</dbReference>
<evidence type="ECO:0000256" key="12">
    <source>
        <dbReference type="ARBA" id="ARBA00023012"/>
    </source>
</evidence>
<evidence type="ECO:0000256" key="5">
    <source>
        <dbReference type="ARBA" id="ARBA00022553"/>
    </source>
</evidence>
<dbReference type="Proteomes" id="UP000664904">
    <property type="component" value="Chromosome"/>
</dbReference>
<evidence type="ECO:0000256" key="8">
    <source>
        <dbReference type="ARBA" id="ARBA00022741"/>
    </source>
</evidence>
<name>A0A975DJM3_9GAMM</name>
<dbReference type="InterPro" id="IPR003594">
    <property type="entry name" value="HATPase_dom"/>
</dbReference>
<keyword evidence="11 19" id="KW-1133">Transmembrane helix</keyword>
<dbReference type="CDD" id="cd00082">
    <property type="entry name" value="HisKA"/>
    <property type="match status" value="1"/>
</dbReference>
<feature type="coiled-coil region" evidence="18">
    <location>
        <begin position="212"/>
        <end position="246"/>
    </location>
</feature>
<dbReference type="GO" id="GO:0005886">
    <property type="term" value="C:plasma membrane"/>
    <property type="evidence" value="ECO:0007669"/>
    <property type="project" value="UniProtKB-SubCell"/>
</dbReference>
<keyword evidence="7 19" id="KW-0812">Transmembrane</keyword>
<keyword evidence="6" id="KW-0808">Transferase</keyword>
<feature type="domain" description="Response regulatory" evidence="21">
    <location>
        <begin position="660"/>
        <end position="781"/>
    </location>
</feature>
<protein>
    <recommendedName>
        <fullName evidence="15">Sensory/regulatory protein RpfC</fullName>
        <ecNumber evidence="3">2.7.13.3</ecNumber>
    </recommendedName>
</protein>
<keyword evidence="9" id="KW-0418">Kinase</keyword>
<dbReference type="FunFam" id="1.10.287.130:FF:000002">
    <property type="entry name" value="Two-component osmosensing histidine kinase"/>
    <property type="match status" value="1"/>
</dbReference>
<keyword evidence="13 19" id="KW-0472">Membrane</keyword>
<dbReference type="InterPro" id="IPR036641">
    <property type="entry name" value="HPT_dom_sf"/>
</dbReference>
<proteinExistence type="predicted"/>
<dbReference type="SUPFAM" id="SSF47226">
    <property type="entry name" value="Histidine-containing phosphotransfer domain, HPT domain"/>
    <property type="match status" value="1"/>
</dbReference>
<dbReference type="InterPro" id="IPR001789">
    <property type="entry name" value="Sig_transdc_resp-reg_receiver"/>
</dbReference>
<dbReference type="PROSITE" id="PS50109">
    <property type="entry name" value="HIS_KIN"/>
    <property type="match status" value="1"/>
</dbReference>
<reference evidence="23" key="1">
    <citation type="submission" date="2021-03" db="EMBL/GenBank/DDBJ databases">
        <title>Complete Genome of Pseudoalteromonas xiamenensis STKMTI.2, a new potential marine bacterium producing anti-Vibrio compounds.</title>
        <authorList>
            <person name="Handayani D.P."/>
            <person name="Isnansetyo A."/>
            <person name="Istiqomah I."/>
            <person name="Jumina J."/>
        </authorList>
    </citation>
    <scope>NUCLEOTIDE SEQUENCE</scope>
    <source>
        <strain evidence="23">STKMTI.2</strain>
    </source>
</reference>
<dbReference type="Pfam" id="PF00512">
    <property type="entry name" value="HisKA"/>
    <property type="match status" value="1"/>
</dbReference>
<dbReference type="GO" id="GO:0005524">
    <property type="term" value="F:ATP binding"/>
    <property type="evidence" value="ECO:0007669"/>
    <property type="project" value="UniProtKB-KW"/>
</dbReference>
<evidence type="ECO:0000256" key="18">
    <source>
        <dbReference type="SAM" id="Coils"/>
    </source>
</evidence>
<dbReference type="GO" id="GO:0000155">
    <property type="term" value="F:phosphorelay sensor kinase activity"/>
    <property type="evidence" value="ECO:0007669"/>
    <property type="project" value="InterPro"/>
</dbReference>
<dbReference type="InterPro" id="IPR036097">
    <property type="entry name" value="HisK_dim/P_sf"/>
</dbReference>
<dbReference type="PANTHER" id="PTHR45339">
    <property type="entry name" value="HYBRID SIGNAL TRANSDUCTION HISTIDINE KINASE J"/>
    <property type="match status" value="1"/>
</dbReference>
<dbReference type="Pfam" id="PF00072">
    <property type="entry name" value="Response_reg"/>
    <property type="match status" value="1"/>
</dbReference>
<keyword evidence="24" id="KW-1185">Reference proteome</keyword>
<keyword evidence="8" id="KW-0547">Nucleotide-binding</keyword>
<evidence type="ECO:0000256" key="6">
    <source>
        <dbReference type="ARBA" id="ARBA00022679"/>
    </source>
</evidence>
<dbReference type="PRINTS" id="PR00344">
    <property type="entry name" value="BCTRLSENSOR"/>
</dbReference>
<evidence type="ECO:0000256" key="10">
    <source>
        <dbReference type="ARBA" id="ARBA00022840"/>
    </source>
</evidence>
<evidence type="ECO:0000256" key="4">
    <source>
        <dbReference type="ARBA" id="ARBA00022475"/>
    </source>
</evidence>
<dbReference type="InterPro" id="IPR008207">
    <property type="entry name" value="Sig_transdc_His_kin_Hpt_dom"/>
</dbReference>
<dbReference type="Gene3D" id="3.30.565.10">
    <property type="entry name" value="Histidine kinase-like ATPase, C-terminal domain"/>
    <property type="match status" value="1"/>
</dbReference>
<dbReference type="KEGG" id="pxi:J5O05_05530"/>
<dbReference type="InterPro" id="IPR004358">
    <property type="entry name" value="Sig_transdc_His_kin-like_C"/>
</dbReference>
<dbReference type="InterPro" id="IPR005467">
    <property type="entry name" value="His_kinase_dom"/>
</dbReference>
<evidence type="ECO:0000256" key="1">
    <source>
        <dbReference type="ARBA" id="ARBA00000085"/>
    </source>
</evidence>
<evidence type="ECO:0000256" key="13">
    <source>
        <dbReference type="ARBA" id="ARBA00023136"/>
    </source>
</evidence>
<comment type="catalytic activity">
    <reaction evidence="1">
        <text>ATP + protein L-histidine = ADP + protein N-phospho-L-histidine.</text>
        <dbReference type="EC" id="2.7.13.3"/>
    </reaction>
</comment>
<keyword evidence="4" id="KW-1003">Cell membrane</keyword>
<dbReference type="EC" id="2.7.13.3" evidence="3"/>
<evidence type="ECO:0000313" key="23">
    <source>
        <dbReference type="EMBL" id="QTH72320.1"/>
    </source>
</evidence>
<dbReference type="EMBL" id="CP072133">
    <property type="protein sequence ID" value="QTH72320.1"/>
    <property type="molecule type" value="Genomic_DNA"/>
</dbReference>
<keyword evidence="12" id="KW-0902">Two-component regulatory system</keyword>
<dbReference type="SMART" id="SM00388">
    <property type="entry name" value="HisKA"/>
    <property type="match status" value="1"/>
</dbReference>
<feature type="domain" description="Histidine kinase" evidence="20">
    <location>
        <begin position="278"/>
        <end position="504"/>
    </location>
</feature>
<evidence type="ECO:0000259" key="22">
    <source>
        <dbReference type="PROSITE" id="PS50894"/>
    </source>
</evidence>
<comment type="subunit">
    <text evidence="14">At low DSF concentrations, interacts with RpfF.</text>
</comment>
<gene>
    <name evidence="23" type="ORF">J5O05_05530</name>
</gene>
<dbReference type="Pfam" id="PF02518">
    <property type="entry name" value="HATPase_c"/>
    <property type="match status" value="1"/>
</dbReference>
<dbReference type="SMART" id="SM00448">
    <property type="entry name" value="REC"/>
    <property type="match status" value="1"/>
</dbReference>
<dbReference type="PROSITE" id="PS50894">
    <property type="entry name" value="HPT"/>
    <property type="match status" value="1"/>
</dbReference>
<dbReference type="InterPro" id="IPR003661">
    <property type="entry name" value="HisK_dim/P_dom"/>
</dbReference>
<evidence type="ECO:0000256" key="16">
    <source>
        <dbReference type="PROSITE-ProRule" id="PRU00110"/>
    </source>
</evidence>
<evidence type="ECO:0000256" key="17">
    <source>
        <dbReference type="PROSITE-ProRule" id="PRU00169"/>
    </source>
</evidence>
<feature type="modified residue" description="4-aspartylphosphate" evidence="17">
    <location>
        <position position="709"/>
    </location>
</feature>
<dbReference type="PANTHER" id="PTHR45339:SF1">
    <property type="entry name" value="HYBRID SIGNAL TRANSDUCTION HISTIDINE KINASE J"/>
    <property type="match status" value="1"/>
</dbReference>
<dbReference type="SUPFAM" id="SSF55874">
    <property type="entry name" value="ATPase domain of HSP90 chaperone/DNA topoisomerase II/histidine kinase"/>
    <property type="match status" value="1"/>
</dbReference>
<feature type="modified residue" description="Phosphohistidine" evidence="16">
    <location>
        <position position="862"/>
    </location>
</feature>
<dbReference type="InterPro" id="IPR036890">
    <property type="entry name" value="HATPase_C_sf"/>
</dbReference>
<evidence type="ECO:0000256" key="9">
    <source>
        <dbReference type="ARBA" id="ARBA00022777"/>
    </source>
</evidence>
<evidence type="ECO:0000256" key="19">
    <source>
        <dbReference type="SAM" id="Phobius"/>
    </source>
</evidence>
<evidence type="ECO:0000256" key="11">
    <source>
        <dbReference type="ARBA" id="ARBA00022989"/>
    </source>
</evidence>
<organism evidence="23 24">
    <name type="scientific">Pseudoalteromonas xiamenensis</name>
    <dbReference type="NCBI Taxonomy" id="882626"/>
    <lineage>
        <taxon>Bacteria</taxon>
        <taxon>Pseudomonadati</taxon>
        <taxon>Pseudomonadota</taxon>
        <taxon>Gammaproteobacteria</taxon>
        <taxon>Alteromonadales</taxon>
        <taxon>Pseudoalteromonadaceae</taxon>
        <taxon>Pseudoalteromonas</taxon>
    </lineage>
</organism>
<evidence type="ECO:0000256" key="3">
    <source>
        <dbReference type="ARBA" id="ARBA00012438"/>
    </source>
</evidence>
<dbReference type="Gene3D" id="3.40.50.2300">
    <property type="match status" value="1"/>
</dbReference>
<feature type="domain" description="HPt" evidence="22">
    <location>
        <begin position="823"/>
        <end position="918"/>
    </location>
</feature>